<evidence type="ECO:0000256" key="1">
    <source>
        <dbReference type="ARBA" id="ARBA00023235"/>
    </source>
</evidence>
<dbReference type="NCBIfam" id="TIGR00512">
    <property type="entry name" value="salvage_mtnA"/>
    <property type="match status" value="1"/>
</dbReference>
<comment type="caution">
    <text evidence="3">The sequence shown here is derived from an EMBL/GenBank/DDBJ whole genome shotgun (WGS) entry which is preliminary data.</text>
</comment>
<dbReference type="PANTHER" id="PTHR43475:SF1">
    <property type="entry name" value="METHYLTHIORIBOSE-1-PHOSPHATE ISOMERASE"/>
    <property type="match status" value="1"/>
</dbReference>
<dbReference type="Proteomes" id="UP000280417">
    <property type="component" value="Unassembled WGS sequence"/>
</dbReference>
<dbReference type="InterPro" id="IPR011559">
    <property type="entry name" value="Initiation_fac_2B_a/b/d"/>
</dbReference>
<dbReference type="GO" id="GO:0046523">
    <property type="term" value="F:S-methyl-5-thioribose-1-phosphate isomerase activity"/>
    <property type="evidence" value="ECO:0007669"/>
    <property type="project" value="UniProtKB-EC"/>
</dbReference>
<keyword evidence="1 3" id="KW-0413">Isomerase</keyword>
<dbReference type="GO" id="GO:0019509">
    <property type="term" value="P:L-methionine salvage from methylthioadenosine"/>
    <property type="evidence" value="ECO:0007669"/>
    <property type="project" value="TreeGrafter"/>
</dbReference>
<evidence type="ECO:0000313" key="3">
    <source>
        <dbReference type="EMBL" id="RLE09209.1"/>
    </source>
</evidence>
<accession>A0A662D7T1</accession>
<proteinExistence type="inferred from homology"/>
<dbReference type="AlphaFoldDB" id="A0A662D7T1"/>
<evidence type="ECO:0000256" key="2">
    <source>
        <dbReference type="RuleBase" id="RU003814"/>
    </source>
</evidence>
<dbReference type="InterPro" id="IPR000649">
    <property type="entry name" value="IF-2B-related"/>
</dbReference>
<evidence type="ECO:0000313" key="4">
    <source>
        <dbReference type="Proteomes" id="UP000280417"/>
    </source>
</evidence>
<dbReference type="Pfam" id="PF01008">
    <property type="entry name" value="IF-2B"/>
    <property type="match status" value="1"/>
</dbReference>
<protein>
    <submittedName>
        <fullName evidence="3">S-methyl-5-thioribose-1-phosphate isomerase</fullName>
        <ecNumber evidence="3">5.3.1.23</ecNumber>
    </submittedName>
</protein>
<dbReference type="EMBL" id="QMQA01000380">
    <property type="protein sequence ID" value="RLE09209.1"/>
    <property type="molecule type" value="Genomic_DNA"/>
</dbReference>
<dbReference type="FunFam" id="1.20.120.420:FF:000003">
    <property type="entry name" value="Methylthioribose-1-phosphate isomerase"/>
    <property type="match status" value="1"/>
</dbReference>
<gene>
    <name evidence="3" type="primary">mtnA</name>
    <name evidence="3" type="ORF">DRJ04_10095</name>
</gene>
<feature type="non-terminal residue" evidence="3">
    <location>
        <position position="291"/>
    </location>
</feature>
<dbReference type="EC" id="5.3.1.23" evidence="3"/>
<dbReference type="Gene3D" id="3.40.50.10470">
    <property type="entry name" value="Translation initiation factor eif-2b, domain 2"/>
    <property type="match status" value="1"/>
</dbReference>
<dbReference type="InterPro" id="IPR042529">
    <property type="entry name" value="IF_2B-like_C"/>
</dbReference>
<dbReference type="InterPro" id="IPR005251">
    <property type="entry name" value="IF-M1Pi"/>
</dbReference>
<dbReference type="InterPro" id="IPR037171">
    <property type="entry name" value="NagB/RpiA_transferase-like"/>
</dbReference>
<name>A0A662D7T1_UNCAE</name>
<dbReference type="Gene3D" id="1.20.120.420">
    <property type="entry name" value="translation initiation factor eif-2b, domain 1"/>
    <property type="match status" value="1"/>
</dbReference>
<organism evidence="3 4">
    <name type="scientific">Aerophobetes bacterium</name>
    <dbReference type="NCBI Taxonomy" id="2030807"/>
    <lineage>
        <taxon>Bacteria</taxon>
        <taxon>Candidatus Aerophobota</taxon>
    </lineage>
</organism>
<reference evidence="3 4" key="1">
    <citation type="submission" date="2018-06" db="EMBL/GenBank/DDBJ databases">
        <title>Extensive metabolic versatility and redundancy in microbially diverse, dynamic hydrothermal sediments.</title>
        <authorList>
            <person name="Dombrowski N."/>
            <person name="Teske A."/>
            <person name="Baker B.J."/>
        </authorList>
    </citation>
    <scope>NUCLEOTIDE SEQUENCE [LARGE SCALE GENOMIC DNA]</scope>
    <source>
        <strain evidence="3">B3_G15</strain>
    </source>
</reference>
<dbReference type="NCBIfam" id="NF004326">
    <property type="entry name" value="PRK05720.1"/>
    <property type="match status" value="1"/>
</dbReference>
<dbReference type="InterPro" id="IPR027363">
    <property type="entry name" value="M1Pi_N"/>
</dbReference>
<dbReference type="PANTHER" id="PTHR43475">
    <property type="entry name" value="METHYLTHIORIBOSE-1-PHOSPHATE ISOMERASE"/>
    <property type="match status" value="1"/>
</dbReference>
<dbReference type="NCBIfam" id="TIGR00524">
    <property type="entry name" value="eIF-2B_rel"/>
    <property type="match status" value="1"/>
</dbReference>
<sequence>MPVPTIRWEDGRVIIIDQTRLPLEEVYIPIENIHQMWEAIKKLRIRGAPAIGIAGAFGVYLGIKDYFGKDLDGFLEAFEQSCRYIESSRPTAVNLFWATAELRKTVKDTEEKKTEKLKEIILKRCIRMIDEDNEVCLTIGKNGEKLIKDGYTLLTHCNAGGLATAMYGTALSPMFLARQNGKNIHVYVDETRPLLQGARITTWELLHAGIKTTLITDNMAASVLKNKNVDMIIVGADRIAMNGDTANKIGTLMLGVLAKEFGVPLYVAAPISTFDPEAETGDDIPIEERDR</sequence>
<comment type="similarity">
    <text evidence="2">Belongs to the eIF-2B alpha/beta/delta subunits family.</text>
</comment>
<dbReference type="SUPFAM" id="SSF100950">
    <property type="entry name" value="NagB/RpiA/CoA transferase-like"/>
    <property type="match status" value="1"/>
</dbReference>